<gene>
    <name evidence="5" type="primary">xseA</name>
    <name evidence="10" type="ORF">HM131_09735</name>
</gene>
<comment type="function">
    <text evidence="5">Bidirectionally degrades single-stranded DNA into large acid-insoluble oligonucleotides, which are then degraded further into small acid-soluble oligonucleotides.</text>
</comment>
<keyword evidence="3 5" id="KW-0378">Hydrolase</keyword>
<evidence type="ECO:0000256" key="2">
    <source>
        <dbReference type="ARBA" id="ARBA00022722"/>
    </source>
</evidence>
<evidence type="ECO:0000256" key="1">
    <source>
        <dbReference type="ARBA" id="ARBA00022490"/>
    </source>
</evidence>
<dbReference type="Pfam" id="PF13742">
    <property type="entry name" value="tRNA_anti_2"/>
    <property type="match status" value="1"/>
</dbReference>
<dbReference type="GO" id="GO:0003676">
    <property type="term" value="F:nucleic acid binding"/>
    <property type="evidence" value="ECO:0007669"/>
    <property type="project" value="InterPro"/>
</dbReference>
<evidence type="ECO:0000259" key="8">
    <source>
        <dbReference type="Pfam" id="PF02601"/>
    </source>
</evidence>
<dbReference type="InterPro" id="IPR003753">
    <property type="entry name" value="Exonuc_VII_L"/>
</dbReference>
<dbReference type="OrthoDB" id="9802795at2"/>
<evidence type="ECO:0000256" key="5">
    <source>
        <dbReference type="HAMAP-Rule" id="MF_00378"/>
    </source>
</evidence>
<dbReference type="Pfam" id="PF02601">
    <property type="entry name" value="Exonuc_VII_L"/>
    <property type="match status" value="1"/>
</dbReference>
<keyword evidence="7" id="KW-0175">Coiled coil</keyword>
<keyword evidence="2 5" id="KW-0540">Nuclease</keyword>
<evidence type="ECO:0000313" key="10">
    <source>
        <dbReference type="EMBL" id="ARI77101.1"/>
    </source>
</evidence>
<comment type="catalytic activity">
    <reaction evidence="5 6">
        <text>Exonucleolytic cleavage in either 5'- to 3'- or 3'- to 5'-direction to yield nucleoside 5'-phosphates.</text>
        <dbReference type="EC" id="3.1.11.6"/>
    </reaction>
</comment>
<evidence type="ECO:0000259" key="9">
    <source>
        <dbReference type="Pfam" id="PF13742"/>
    </source>
</evidence>
<keyword evidence="11" id="KW-1185">Reference proteome</keyword>
<comment type="subcellular location">
    <subcellularLocation>
        <location evidence="5 6">Cytoplasm</location>
    </subcellularLocation>
</comment>
<dbReference type="PANTHER" id="PTHR30008">
    <property type="entry name" value="EXODEOXYRIBONUCLEASE 7 LARGE SUBUNIT"/>
    <property type="match status" value="1"/>
</dbReference>
<dbReference type="KEGG" id="hmn:HM131_09735"/>
<dbReference type="RefSeq" id="WP_085029573.1">
    <property type="nucleotide sequence ID" value="NZ_CP020772.1"/>
</dbReference>
<keyword evidence="4 5" id="KW-0269">Exonuclease</keyword>
<dbReference type="AlphaFoldDB" id="A0A1W5ZV15"/>
<dbReference type="STRING" id="402384.HM131_09735"/>
<comment type="subunit">
    <text evidence="5">Heterooligomer composed of large and small subunits.</text>
</comment>
<feature type="domain" description="Exonuclease VII large subunit C-terminal" evidence="8">
    <location>
        <begin position="124"/>
        <end position="438"/>
    </location>
</feature>
<dbReference type="PANTHER" id="PTHR30008:SF0">
    <property type="entry name" value="EXODEOXYRIBONUCLEASE 7 LARGE SUBUNIT"/>
    <property type="match status" value="1"/>
</dbReference>
<evidence type="ECO:0000256" key="6">
    <source>
        <dbReference type="RuleBase" id="RU004355"/>
    </source>
</evidence>
<dbReference type="HAMAP" id="MF_00378">
    <property type="entry name" value="Exonuc_7_L"/>
    <property type="match status" value="1"/>
</dbReference>
<dbReference type="EC" id="3.1.11.6" evidence="5"/>
<reference evidence="10 11" key="1">
    <citation type="submission" date="2017-04" db="EMBL/GenBank/DDBJ databases">
        <title>The whole genome sequencing and assembly of Halobacillus mangrovi strain.</title>
        <authorList>
            <person name="Lee S.-J."/>
            <person name="Park M.-K."/>
            <person name="Kim J.-Y."/>
            <person name="Lee Y.-J."/>
            <person name="Yi H."/>
            <person name="Bahn Y.-S."/>
            <person name="Kim J.F."/>
            <person name="Lee D.-W."/>
        </authorList>
    </citation>
    <scope>NUCLEOTIDE SEQUENCE [LARGE SCALE GENOMIC DNA]</scope>
    <source>
        <strain evidence="10 11">KTB 131</strain>
    </source>
</reference>
<comment type="similarity">
    <text evidence="5 6">Belongs to the XseA family.</text>
</comment>
<organism evidence="10 11">
    <name type="scientific">Halobacillus mangrovi</name>
    <dbReference type="NCBI Taxonomy" id="402384"/>
    <lineage>
        <taxon>Bacteria</taxon>
        <taxon>Bacillati</taxon>
        <taxon>Bacillota</taxon>
        <taxon>Bacilli</taxon>
        <taxon>Bacillales</taxon>
        <taxon>Bacillaceae</taxon>
        <taxon>Halobacillus</taxon>
    </lineage>
</organism>
<sequence length="451" mass="51469">MNDQYLTVTALTKYIKRKLSSDQHLKNVWLRGEISNFKHHSRGHMYLSLKDEQARIQAVMFAGNNRNLKFTPENGMNVLVRGEINVYEPMGQYQLYIQDMQPDGIGALYLAFEQLKEKLGKEGLFSVERKKAIPTYPNHIAVITSPTGAAVRDVLTTIKRRYPIVPVSILPVLVQGDRAPFSIVRAIEYANEKLDADVLIVGRGGGSIEDLWAFNEEVVARAIANSRIPVISAVGHETDTTISDFVADIRAATPTGAAELAVPSIIELQEQIQSLKHRIRRAMETKQTSERQRLFRLEKSYAFKYPEQLMKQKEQDLDRLLERLSKQMVIHHEQRREKVSNLQNRLFVQGPGAQIKEGRHRLQSNTKQLHARFEDVRNAKRDQFRVNLEKLSLLNPLEIMKRGYAIPFSEKGEVIKKVSQVKKGSNLSLKMHGGSVDCNVLDVEEDKHDRE</sequence>
<dbReference type="GO" id="GO:0008855">
    <property type="term" value="F:exodeoxyribonuclease VII activity"/>
    <property type="evidence" value="ECO:0007669"/>
    <property type="project" value="UniProtKB-UniRule"/>
</dbReference>
<evidence type="ECO:0000256" key="4">
    <source>
        <dbReference type="ARBA" id="ARBA00022839"/>
    </source>
</evidence>
<keyword evidence="1 5" id="KW-0963">Cytoplasm</keyword>
<dbReference type="NCBIfam" id="TIGR00237">
    <property type="entry name" value="xseA"/>
    <property type="match status" value="1"/>
</dbReference>
<dbReference type="EMBL" id="CP020772">
    <property type="protein sequence ID" value="ARI77101.1"/>
    <property type="molecule type" value="Genomic_DNA"/>
</dbReference>
<dbReference type="GO" id="GO:0005737">
    <property type="term" value="C:cytoplasm"/>
    <property type="evidence" value="ECO:0007669"/>
    <property type="project" value="UniProtKB-SubCell"/>
</dbReference>
<feature type="domain" description="OB-fold nucleic acid binding" evidence="9">
    <location>
        <begin position="6"/>
        <end position="101"/>
    </location>
</feature>
<dbReference type="GO" id="GO:0009318">
    <property type="term" value="C:exodeoxyribonuclease VII complex"/>
    <property type="evidence" value="ECO:0007669"/>
    <property type="project" value="UniProtKB-UniRule"/>
</dbReference>
<accession>A0A1W5ZV15</accession>
<dbReference type="GO" id="GO:0006308">
    <property type="term" value="P:DNA catabolic process"/>
    <property type="evidence" value="ECO:0007669"/>
    <property type="project" value="UniProtKB-UniRule"/>
</dbReference>
<evidence type="ECO:0000256" key="7">
    <source>
        <dbReference type="SAM" id="Coils"/>
    </source>
</evidence>
<evidence type="ECO:0000313" key="11">
    <source>
        <dbReference type="Proteomes" id="UP000192527"/>
    </source>
</evidence>
<evidence type="ECO:0000256" key="3">
    <source>
        <dbReference type="ARBA" id="ARBA00022801"/>
    </source>
</evidence>
<name>A0A1W5ZV15_9BACI</name>
<dbReference type="CDD" id="cd04489">
    <property type="entry name" value="ExoVII_LU_OBF"/>
    <property type="match status" value="1"/>
</dbReference>
<dbReference type="InterPro" id="IPR020579">
    <property type="entry name" value="Exonuc_VII_lsu_C"/>
</dbReference>
<dbReference type="Proteomes" id="UP000192527">
    <property type="component" value="Chromosome"/>
</dbReference>
<feature type="coiled-coil region" evidence="7">
    <location>
        <begin position="265"/>
        <end position="292"/>
    </location>
</feature>
<proteinExistence type="inferred from homology"/>
<dbReference type="InterPro" id="IPR025824">
    <property type="entry name" value="OB-fold_nuc-bd_dom"/>
</dbReference>
<protein>
    <recommendedName>
        <fullName evidence="5">Exodeoxyribonuclease 7 large subunit</fullName>
        <ecNumber evidence="5">3.1.11.6</ecNumber>
    </recommendedName>
    <alternativeName>
        <fullName evidence="5">Exodeoxyribonuclease VII large subunit</fullName>
        <shortName evidence="5">Exonuclease VII large subunit</shortName>
    </alternativeName>
</protein>